<dbReference type="EMBL" id="ML208401">
    <property type="protein sequence ID" value="TFK66573.1"/>
    <property type="molecule type" value="Genomic_DNA"/>
</dbReference>
<gene>
    <name evidence="1" type="ORF">BDN72DRAFT_142865</name>
</gene>
<protein>
    <submittedName>
        <fullName evidence="1">Uncharacterized protein</fullName>
    </submittedName>
</protein>
<keyword evidence="2" id="KW-1185">Reference proteome</keyword>
<reference evidence="1 2" key="1">
    <citation type="journal article" date="2019" name="Nat. Ecol. Evol.">
        <title>Megaphylogeny resolves global patterns of mushroom evolution.</title>
        <authorList>
            <person name="Varga T."/>
            <person name="Krizsan K."/>
            <person name="Foldi C."/>
            <person name="Dima B."/>
            <person name="Sanchez-Garcia M."/>
            <person name="Sanchez-Ramirez S."/>
            <person name="Szollosi G.J."/>
            <person name="Szarkandi J.G."/>
            <person name="Papp V."/>
            <person name="Albert L."/>
            <person name="Andreopoulos W."/>
            <person name="Angelini C."/>
            <person name="Antonin V."/>
            <person name="Barry K.W."/>
            <person name="Bougher N.L."/>
            <person name="Buchanan P."/>
            <person name="Buyck B."/>
            <person name="Bense V."/>
            <person name="Catcheside P."/>
            <person name="Chovatia M."/>
            <person name="Cooper J."/>
            <person name="Damon W."/>
            <person name="Desjardin D."/>
            <person name="Finy P."/>
            <person name="Geml J."/>
            <person name="Haridas S."/>
            <person name="Hughes K."/>
            <person name="Justo A."/>
            <person name="Karasinski D."/>
            <person name="Kautmanova I."/>
            <person name="Kiss B."/>
            <person name="Kocsube S."/>
            <person name="Kotiranta H."/>
            <person name="LaButti K.M."/>
            <person name="Lechner B.E."/>
            <person name="Liimatainen K."/>
            <person name="Lipzen A."/>
            <person name="Lukacs Z."/>
            <person name="Mihaltcheva S."/>
            <person name="Morgado L.N."/>
            <person name="Niskanen T."/>
            <person name="Noordeloos M.E."/>
            <person name="Ohm R.A."/>
            <person name="Ortiz-Santana B."/>
            <person name="Ovrebo C."/>
            <person name="Racz N."/>
            <person name="Riley R."/>
            <person name="Savchenko A."/>
            <person name="Shiryaev A."/>
            <person name="Soop K."/>
            <person name="Spirin V."/>
            <person name="Szebenyi C."/>
            <person name="Tomsovsky M."/>
            <person name="Tulloss R.E."/>
            <person name="Uehling J."/>
            <person name="Grigoriev I.V."/>
            <person name="Vagvolgyi C."/>
            <person name="Papp T."/>
            <person name="Martin F.M."/>
            <person name="Miettinen O."/>
            <person name="Hibbett D.S."/>
            <person name="Nagy L.G."/>
        </authorList>
    </citation>
    <scope>NUCLEOTIDE SEQUENCE [LARGE SCALE GENOMIC DNA]</scope>
    <source>
        <strain evidence="1 2">NL-1719</strain>
    </source>
</reference>
<evidence type="ECO:0000313" key="2">
    <source>
        <dbReference type="Proteomes" id="UP000308600"/>
    </source>
</evidence>
<accession>A0ACD3AKW6</accession>
<organism evidence="1 2">
    <name type="scientific">Pluteus cervinus</name>
    <dbReference type="NCBI Taxonomy" id="181527"/>
    <lineage>
        <taxon>Eukaryota</taxon>
        <taxon>Fungi</taxon>
        <taxon>Dikarya</taxon>
        <taxon>Basidiomycota</taxon>
        <taxon>Agaricomycotina</taxon>
        <taxon>Agaricomycetes</taxon>
        <taxon>Agaricomycetidae</taxon>
        <taxon>Agaricales</taxon>
        <taxon>Pluteineae</taxon>
        <taxon>Pluteaceae</taxon>
        <taxon>Pluteus</taxon>
    </lineage>
</organism>
<dbReference type="Proteomes" id="UP000308600">
    <property type="component" value="Unassembled WGS sequence"/>
</dbReference>
<name>A0ACD3AKW6_9AGAR</name>
<evidence type="ECO:0000313" key="1">
    <source>
        <dbReference type="EMBL" id="TFK66573.1"/>
    </source>
</evidence>
<sequence length="891" mass="96197">MSPDIAADANQQYACKCLNIRLHLAQTHQTSPNVASDPDFKLIFVGEHGISVVHPQVTLRNRTRATPVEGGSQHSRYTSVTCLLCEVLVYRVYQIISIEVEGRDGPLLPTEEWAEEEILKSSTGWVELHKGAITTDEIARLKVLSSYSALFDVVLPSDSDLADLTSEEEEQPRPSVLPPIPSPPPTPPKQYLESLRPIFPPPPFTPTHPVFAHLSALAEQRSQVIRGTAEKEISEAVQEKINQINQAEDGVRHQVETLWRRFRAGINNIEGVQESFASRRRASHSRERAHWPTATNGNHTNGSAIAVRTFDIVPATTPGPRDSTSIPRVSALSASLATTSFHHPRANEPSSPTPTSTASQSATRIGSAESLAGPTRASQSYPTVTAGNTEDPEGSNVLQFRRSTNDTINTAVSFQYFRDLEADMARHRRQQQKALQKKQTEADQANTAGPSTSTAGPQTNGDKKQEKGSEAEPAGETSHQPVQGDQQQPARGRGKEPSKGKRKVTFDVQPAVVTIKSEGNAEKEADNAATQSNDEEMIFEIEEEGSERTVEAKPPMLPLLEPAAQPRANSRKRGHNGLPRSFAGLRPASLPVPSNIRPRGPNGVDSSSSMRPYPVLVNLPQELPGGENAPSGSKDGLAGVLDPRDEEILKLVAADAPSHRGAWKTDSPAWRTFVRRSDGKITVLDSANGVTDDGRTEILGHVVVSSQTSTPDENEEDEETSFAFNIASSLPIAITPVRTPRTPLSLASYQPRTEIPQQVGSAPAVVHKPSSSASIRKAAYAERDRSRSMDPGALDFTAEEDESDDDEDDEELAGDELVSVAVHAQTSTSAANTAATTAANTIANSAHPNVTGPPANANDVAAGERGRKRALKILQKRSELPEPGMWRSLAS</sequence>
<proteinExistence type="predicted"/>